<dbReference type="InterPro" id="IPR007219">
    <property type="entry name" value="XnlR_reg_dom"/>
</dbReference>
<proteinExistence type="predicted"/>
<dbReference type="PANTHER" id="PTHR47540:SF6">
    <property type="entry name" value="ZN(II)2CYS6 TRANSCRIPTION FACTOR (EUROFUNG)"/>
    <property type="match status" value="1"/>
</dbReference>
<sequence>MDQKVLVTRKYIADLQKKAAAVEERGKAPHVASNNADPINCKEAVNPPEDDADSQDGETPEAELVNPLANGPPAFMSPGNGRIFYLGTSSNWSFTRRVLSLAHQHVHNETLPTESLIFEGTAYDLGWDGWRTDVAIEAPVIPNLDYALYLINTAKFRCGQLYHLFDESEFMKSLYSFYSDDRRTKTKNMWYIHFLLILAFGKTFVERKGRKGKPPGIIYFVKALQLLPEQHQLYTSPIVATEILCCIAIFYQALDYRSPAHNYVGQAMRMAMAYGMHTRMPVEHLEQHVVERCRKIWWTVYILDRHTTSIQGLPQSIDDRFVQTDLPSSVGSPERVTTLRMHLKLCQSVANISNTVYAIDGRLNRAFLLSTKAALSNMASHADELNEAFPLYLDGTDKGIARTSAYLHLFYQQCVIVATRPLLFCFLKIRLETPEVCVAFLSKSQNVRNLIHMCLESAQHSIRILQGLTSQCLLETFLTFDLESIFIATVVLLMGPAIDPGLVNDHPRWLEKAYAIFRELVDAGNEVAKFRWSELRQLEETMHHICQDQPQSSTSNTLPQHTRSAQQLLSSATSYIPALLEQGPCDDRTQTMIEEGPLSTECVFGPLLTSAEMTAMADSIELYDAEWVSNAMLNHDIW</sequence>
<evidence type="ECO:0000256" key="3">
    <source>
        <dbReference type="ARBA" id="ARBA00023125"/>
    </source>
</evidence>
<gene>
    <name evidence="8" type="ORF">BJX63DRAFT_429080</name>
</gene>
<keyword evidence="2" id="KW-0805">Transcription regulation</keyword>
<comment type="caution">
    <text evidence="8">The sequence shown here is derived from an EMBL/GenBank/DDBJ whole genome shotgun (WGS) entry which is preliminary data.</text>
</comment>
<feature type="region of interest" description="Disordered" evidence="6">
    <location>
        <begin position="24"/>
        <end position="65"/>
    </location>
</feature>
<name>A0ABR4HTX4_9EURO</name>
<dbReference type="SMART" id="SM00906">
    <property type="entry name" value="Fungal_trans"/>
    <property type="match status" value="1"/>
</dbReference>
<dbReference type="InterPro" id="IPR051711">
    <property type="entry name" value="Stress_Response_Reg"/>
</dbReference>
<evidence type="ECO:0000313" key="9">
    <source>
        <dbReference type="Proteomes" id="UP001610334"/>
    </source>
</evidence>
<evidence type="ECO:0000256" key="1">
    <source>
        <dbReference type="ARBA" id="ARBA00004123"/>
    </source>
</evidence>
<evidence type="ECO:0000256" key="6">
    <source>
        <dbReference type="SAM" id="MobiDB-lite"/>
    </source>
</evidence>
<dbReference type="Proteomes" id="UP001610334">
    <property type="component" value="Unassembled WGS sequence"/>
</dbReference>
<evidence type="ECO:0000256" key="4">
    <source>
        <dbReference type="ARBA" id="ARBA00023163"/>
    </source>
</evidence>
<dbReference type="EMBL" id="JBFXLT010000013">
    <property type="protein sequence ID" value="KAL2818579.1"/>
    <property type="molecule type" value="Genomic_DNA"/>
</dbReference>
<evidence type="ECO:0000313" key="8">
    <source>
        <dbReference type="EMBL" id="KAL2818579.1"/>
    </source>
</evidence>
<feature type="domain" description="Xylanolytic transcriptional activator regulatory" evidence="7">
    <location>
        <begin position="260"/>
        <end position="333"/>
    </location>
</feature>
<keyword evidence="4" id="KW-0804">Transcription</keyword>
<keyword evidence="9" id="KW-1185">Reference proteome</keyword>
<evidence type="ECO:0000256" key="2">
    <source>
        <dbReference type="ARBA" id="ARBA00023015"/>
    </source>
</evidence>
<dbReference type="PANTHER" id="PTHR47540">
    <property type="entry name" value="THIAMINE REPRESSIBLE GENES REGULATORY PROTEIN THI5"/>
    <property type="match status" value="1"/>
</dbReference>
<organism evidence="8 9">
    <name type="scientific">Aspergillus granulosus</name>
    <dbReference type="NCBI Taxonomy" id="176169"/>
    <lineage>
        <taxon>Eukaryota</taxon>
        <taxon>Fungi</taxon>
        <taxon>Dikarya</taxon>
        <taxon>Ascomycota</taxon>
        <taxon>Pezizomycotina</taxon>
        <taxon>Eurotiomycetes</taxon>
        <taxon>Eurotiomycetidae</taxon>
        <taxon>Eurotiales</taxon>
        <taxon>Aspergillaceae</taxon>
        <taxon>Aspergillus</taxon>
        <taxon>Aspergillus subgen. Nidulantes</taxon>
    </lineage>
</organism>
<evidence type="ECO:0000259" key="7">
    <source>
        <dbReference type="SMART" id="SM00906"/>
    </source>
</evidence>
<reference evidence="8 9" key="1">
    <citation type="submission" date="2024-07" db="EMBL/GenBank/DDBJ databases">
        <title>Section-level genome sequencing and comparative genomics of Aspergillus sections Usti and Cavernicolus.</title>
        <authorList>
            <consortium name="Lawrence Berkeley National Laboratory"/>
            <person name="Nybo J.L."/>
            <person name="Vesth T.C."/>
            <person name="Theobald S."/>
            <person name="Frisvad J.C."/>
            <person name="Larsen T.O."/>
            <person name="Kjaerboelling I."/>
            <person name="Rothschild-Mancinelli K."/>
            <person name="Lyhne E.K."/>
            <person name="Kogle M.E."/>
            <person name="Barry K."/>
            <person name="Clum A."/>
            <person name="Na H."/>
            <person name="Ledsgaard L."/>
            <person name="Lin J."/>
            <person name="Lipzen A."/>
            <person name="Kuo A."/>
            <person name="Riley R."/>
            <person name="Mondo S."/>
            <person name="Labutti K."/>
            <person name="Haridas S."/>
            <person name="Pangalinan J."/>
            <person name="Salamov A.A."/>
            <person name="Simmons B.A."/>
            <person name="Magnuson J.K."/>
            <person name="Chen J."/>
            <person name="Drula E."/>
            <person name="Henrissat B."/>
            <person name="Wiebenga A."/>
            <person name="Lubbers R.J."/>
            <person name="Gomes A.C."/>
            <person name="Makela M.R."/>
            <person name="Stajich J."/>
            <person name="Grigoriev I.V."/>
            <person name="Mortensen U.H."/>
            <person name="De Vries R.P."/>
            <person name="Baker S.E."/>
            <person name="Andersen M.R."/>
        </authorList>
    </citation>
    <scope>NUCLEOTIDE SEQUENCE [LARGE SCALE GENOMIC DNA]</scope>
    <source>
        <strain evidence="8 9">CBS 588.65</strain>
    </source>
</reference>
<protein>
    <submittedName>
        <fullName evidence="8">Fungal-specific transcription factor domain-containing protein</fullName>
    </submittedName>
</protein>
<comment type="subcellular location">
    <subcellularLocation>
        <location evidence="1">Nucleus</location>
    </subcellularLocation>
</comment>
<feature type="compositionally biased region" description="Acidic residues" evidence="6">
    <location>
        <begin position="48"/>
        <end position="61"/>
    </location>
</feature>
<evidence type="ECO:0000256" key="5">
    <source>
        <dbReference type="ARBA" id="ARBA00023242"/>
    </source>
</evidence>
<keyword evidence="3" id="KW-0238">DNA-binding</keyword>
<dbReference type="CDD" id="cd12148">
    <property type="entry name" value="fungal_TF_MHR"/>
    <property type="match status" value="1"/>
</dbReference>
<accession>A0ABR4HTX4</accession>
<keyword evidence="5" id="KW-0539">Nucleus</keyword>
<dbReference type="Pfam" id="PF04082">
    <property type="entry name" value="Fungal_trans"/>
    <property type="match status" value="1"/>
</dbReference>